<dbReference type="EC" id="2.3.1.191" evidence="6"/>
<dbReference type="GO" id="GO:0016020">
    <property type="term" value="C:membrane"/>
    <property type="evidence" value="ECO:0007669"/>
    <property type="project" value="GOC"/>
</dbReference>
<evidence type="ECO:0000256" key="1">
    <source>
        <dbReference type="ARBA" id="ARBA00022516"/>
    </source>
</evidence>
<dbReference type="Gene3D" id="3.40.1390.10">
    <property type="entry name" value="MurE/MurF, N-terminal domain"/>
    <property type="match status" value="1"/>
</dbReference>
<name>A0A7C5L7F6_AQUAO</name>
<dbReference type="InterPro" id="IPR001451">
    <property type="entry name" value="Hexapep"/>
</dbReference>
<keyword evidence="4 6" id="KW-0443">Lipid metabolism</keyword>
<evidence type="ECO:0000256" key="3">
    <source>
        <dbReference type="ARBA" id="ARBA00022679"/>
    </source>
</evidence>
<keyword evidence="3 6" id="KW-0808">Transferase</keyword>
<evidence type="ECO:0000256" key="4">
    <source>
        <dbReference type="ARBA" id="ARBA00023098"/>
    </source>
</evidence>
<dbReference type="Proteomes" id="UP000885792">
    <property type="component" value="Unassembled WGS sequence"/>
</dbReference>
<dbReference type="SUPFAM" id="SSF51161">
    <property type="entry name" value="Trimeric LpxA-like enzymes"/>
    <property type="match status" value="1"/>
</dbReference>
<gene>
    <name evidence="6 7" type="primary">lpxD</name>
    <name evidence="7" type="ORF">ENJ61_04595</name>
</gene>
<comment type="catalytic activity">
    <reaction evidence="6">
        <text>a UDP-3-O-[(3R)-3-hydroxyacyl]-alpha-D-glucosamine + a (3R)-hydroxyacyl-[ACP] = a UDP-2-N,3-O-bis[(3R)-3-hydroxyacyl]-alpha-D-glucosamine + holo-[ACP] + H(+)</text>
        <dbReference type="Rhea" id="RHEA:53836"/>
        <dbReference type="Rhea" id="RHEA-COMP:9685"/>
        <dbReference type="Rhea" id="RHEA-COMP:9945"/>
        <dbReference type="ChEBI" id="CHEBI:15378"/>
        <dbReference type="ChEBI" id="CHEBI:64479"/>
        <dbReference type="ChEBI" id="CHEBI:78827"/>
        <dbReference type="ChEBI" id="CHEBI:137740"/>
        <dbReference type="ChEBI" id="CHEBI:137748"/>
        <dbReference type="EC" id="2.3.1.191"/>
    </reaction>
</comment>
<dbReference type="InterPro" id="IPR007691">
    <property type="entry name" value="LpxD"/>
</dbReference>
<dbReference type="Pfam" id="PF00132">
    <property type="entry name" value="Hexapep"/>
    <property type="match status" value="2"/>
</dbReference>
<evidence type="ECO:0000256" key="5">
    <source>
        <dbReference type="ARBA" id="ARBA00023315"/>
    </source>
</evidence>
<comment type="function">
    <text evidence="6">Catalyzes the N-acylation of UDP-3-O-acylglucosamine using 3-hydroxyacyl-ACP as the acyl donor. Is involved in the biosynthesis of lipid A, a phosphorylated glycolipid that anchors the lipopolysaccharide to the outer membrane of the cell.</text>
</comment>
<feature type="active site" description="Proton acceptor" evidence="6">
    <location>
        <position position="232"/>
    </location>
</feature>
<dbReference type="NCBIfam" id="NF002060">
    <property type="entry name" value="PRK00892.1"/>
    <property type="match status" value="1"/>
</dbReference>
<keyword evidence="6" id="KW-0677">Repeat</keyword>
<dbReference type="PANTHER" id="PTHR43378:SF2">
    <property type="entry name" value="UDP-3-O-ACYLGLUCOSAMINE N-ACYLTRANSFERASE 1, MITOCHONDRIAL-RELATED"/>
    <property type="match status" value="1"/>
</dbReference>
<sequence>MKLKDIADLVGGELRGDPRIEIQGVSSPLRPRSGTVVFCRSRREVESARKGNPAALVVSEDTDYPNYVKVEDVRFALALFLERFYPEKHPEGVSDKAHLGENVIMGEGVYVGAFAYVGDNVQLGNNVKIYPFTYVGSNTVVGDGSVIFSGVHIYPNTVIGERVRIHSGAVIGADGFGYCISKEGIKKLNHIGNVVIEDDVEIGANTTVDRALIDSTRVGRHTKVDNLVMIAHNCDVGEANIIVGQVGLSGSVTTGRNVILAGQAGVADHITIGDNVTVVARGGVVKDLPPNGTYGGGIPAIEWNRWKRIYAVLMKLPELIRRR</sequence>
<comment type="subunit">
    <text evidence="6">Homotrimer.</text>
</comment>
<evidence type="ECO:0000256" key="2">
    <source>
        <dbReference type="ARBA" id="ARBA00022556"/>
    </source>
</evidence>
<dbReference type="PANTHER" id="PTHR43378">
    <property type="entry name" value="UDP-3-O-ACYLGLUCOSAMINE N-ACYLTRANSFERASE"/>
    <property type="match status" value="1"/>
</dbReference>
<proteinExistence type="inferred from homology"/>
<comment type="similarity">
    <text evidence="6">Belongs to the transferase hexapeptide repeat family. LpxD subfamily.</text>
</comment>
<dbReference type="UniPathway" id="UPA00973"/>
<dbReference type="GO" id="GO:0103118">
    <property type="term" value="F:UDP-3-O-[(3R)-3-hydroxyacyl]-glucosamine N-acyltransferase activity"/>
    <property type="evidence" value="ECO:0007669"/>
    <property type="project" value="UniProtKB-EC"/>
</dbReference>
<evidence type="ECO:0000256" key="6">
    <source>
        <dbReference type="HAMAP-Rule" id="MF_00523"/>
    </source>
</evidence>
<dbReference type="NCBIfam" id="TIGR01853">
    <property type="entry name" value="lipid_A_lpxD"/>
    <property type="match status" value="1"/>
</dbReference>
<dbReference type="EMBL" id="DRNB01000167">
    <property type="protein sequence ID" value="HHJ64168.1"/>
    <property type="molecule type" value="Genomic_DNA"/>
</dbReference>
<dbReference type="GO" id="GO:0009245">
    <property type="term" value="P:lipid A biosynthetic process"/>
    <property type="evidence" value="ECO:0007669"/>
    <property type="project" value="UniProtKB-UniRule"/>
</dbReference>
<accession>A0A7C5L7F6</accession>
<organism evidence="7">
    <name type="scientific">Aquifex aeolicus</name>
    <dbReference type="NCBI Taxonomy" id="63363"/>
    <lineage>
        <taxon>Bacteria</taxon>
        <taxon>Pseudomonadati</taxon>
        <taxon>Aquificota</taxon>
        <taxon>Aquificia</taxon>
        <taxon>Aquificales</taxon>
        <taxon>Aquificaceae</taxon>
        <taxon>Aquifex</taxon>
    </lineage>
</organism>
<keyword evidence="5 6" id="KW-0012">Acyltransferase</keyword>
<protein>
    <recommendedName>
        <fullName evidence="6">UDP-3-O-acylglucosamine N-acyltransferase</fullName>
        <ecNumber evidence="6">2.3.1.191</ecNumber>
    </recommendedName>
</protein>
<dbReference type="GO" id="GO:0016410">
    <property type="term" value="F:N-acyltransferase activity"/>
    <property type="evidence" value="ECO:0007669"/>
    <property type="project" value="InterPro"/>
</dbReference>
<dbReference type="HAMAP" id="MF_00523">
    <property type="entry name" value="LpxD"/>
    <property type="match status" value="1"/>
</dbReference>
<evidence type="ECO:0000313" key="7">
    <source>
        <dbReference type="EMBL" id="HHJ64168.1"/>
    </source>
</evidence>
<keyword evidence="1 6" id="KW-0444">Lipid biosynthesis</keyword>
<reference evidence="7" key="1">
    <citation type="journal article" date="2020" name="mSystems">
        <title>Genome- and Community-Level Interaction Insights into Carbon Utilization and Element Cycling Functions of Hydrothermarchaeota in Hydrothermal Sediment.</title>
        <authorList>
            <person name="Zhou Z."/>
            <person name="Liu Y."/>
            <person name="Xu W."/>
            <person name="Pan J."/>
            <person name="Luo Z.H."/>
            <person name="Li M."/>
        </authorList>
    </citation>
    <scope>NUCLEOTIDE SEQUENCE [LARGE SCALE GENOMIC DNA]</scope>
    <source>
        <strain evidence="7">HyVt-501</strain>
    </source>
</reference>
<dbReference type="Gene3D" id="2.160.10.10">
    <property type="entry name" value="Hexapeptide repeat proteins"/>
    <property type="match status" value="1"/>
</dbReference>
<dbReference type="AlphaFoldDB" id="A0A7C5L7F6"/>
<dbReference type="InterPro" id="IPR011004">
    <property type="entry name" value="Trimer_LpxA-like_sf"/>
</dbReference>
<dbReference type="CDD" id="cd03352">
    <property type="entry name" value="LbH_LpxD"/>
    <property type="match status" value="1"/>
</dbReference>
<comment type="caution">
    <text evidence="7">The sequence shown here is derived from an EMBL/GenBank/DDBJ whole genome shotgun (WGS) entry which is preliminary data.</text>
</comment>
<comment type="pathway">
    <text evidence="6">Bacterial outer membrane biogenesis; LPS lipid A biosynthesis.</text>
</comment>
<keyword evidence="2 6" id="KW-0441">Lipid A biosynthesis</keyword>